<dbReference type="RefSeq" id="WP_005215860.1">
    <property type="nucleotide sequence ID" value="NZ_KB291706.1"/>
</dbReference>
<organism evidence="1 2">
    <name type="scientific">Clostridium celatum DSM 1785</name>
    <dbReference type="NCBI Taxonomy" id="545697"/>
    <lineage>
        <taxon>Bacteria</taxon>
        <taxon>Bacillati</taxon>
        <taxon>Bacillota</taxon>
        <taxon>Clostridia</taxon>
        <taxon>Eubacteriales</taxon>
        <taxon>Clostridiaceae</taxon>
        <taxon>Clostridium</taxon>
    </lineage>
</organism>
<protein>
    <submittedName>
        <fullName evidence="1">Uncharacterized protein</fullName>
    </submittedName>
</protein>
<dbReference type="OrthoDB" id="1937861at2"/>
<dbReference type="Proteomes" id="UP000010420">
    <property type="component" value="Unassembled WGS sequence"/>
</dbReference>
<sequence>MNIKIICLNEDKIEFEFSDGAFEYIESLDIKNKNINKFYKVEKDIIKIENCTLLNLEKIIFNNARLKNSLLMVMIREINESNINIISTLSQINNSILIMGKENLFNEDSKKEFNLIKNIVILNKLIEDKKINLKLLMFMLSNNEILSSIKLNQSKKYIIIENKKNIGQIVLSLLKQFKYIQYNKEYICYLYSREEINLEQISYLEDPIREYIENDDILTMVNLSSEKINYDEYVLVLLSK</sequence>
<proteinExistence type="predicted"/>
<evidence type="ECO:0000313" key="2">
    <source>
        <dbReference type="Proteomes" id="UP000010420"/>
    </source>
</evidence>
<dbReference type="PATRIC" id="fig|545697.3.peg.3126"/>
<comment type="caution">
    <text evidence="1">The sequence shown here is derived from an EMBL/GenBank/DDBJ whole genome shotgun (WGS) entry which is preliminary data.</text>
</comment>
<dbReference type="STRING" id="545697.HMPREF0216_03193"/>
<gene>
    <name evidence="1" type="ORF">HMPREF0216_03193</name>
</gene>
<dbReference type="eggNOG" id="ENOG50324BR">
    <property type="taxonomic scope" value="Bacteria"/>
</dbReference>
<evidence type="ECO:0000313" key="1">
    <source>
        <dbReference type="EMBL" id="EKY22602.1"/>
    </source>
</evidence>
<name>L1Q4R0_9CLOT</name>
<dbReference type="AlphaFoldDB" id="L1Q4R0"/>
<dbReference type="HOGENOM" id="CLU_1203110_0_0_9"/>
<dbReference type="EMBL" id="AMEZ01000121">
    <property type="protein sequence ID" value="EKY22602.1"/>
    <property type="molecule type" value="Genomic_DNA"/>
</dbReference>
<reference evidence="1 2" key="1">
    <citation type="submission" date="2012-05" db="EMBL/GenBank/DDBJ databases">
        <authorList>
            <person name="Weinstock G."/>
            <person name="Sodergren E."/>
            <person name="Lobos E.A."/>
            <person name="Fulton L."/>
            <person name="Fulton R."/>
            <person name="Courtney L."/>
            <person name="Fronick C."/>
            <person name="O'Laughlin M."/>
            <person name="Godfrey J."/>
            <person name="Wilson R.M."/>
            <person name="Miner T."/>
            <person name="Farmer C."/>
            <person name="Delehaunty K."/>
            <person name="Cordes M."/>
            <person name="Minx P."/>
            <person name="Tomlinson C."/>
            <person name="Chen J."/>
            <person name="Wollam A."/>
            <person name="Pepin K.H."/>
            <person name="Bhonagiri V."/>
            <person name="Zhang X."/>
            <person name="Suruliraj S."/>
            <person name="Warren W."/>
            <person name="Mitreva M."/>
            <person name="Mardis E.R."/>
            <person name="Wilson R.K."/>
        </authorList>
    </citation>
    <scope>NUCLEOTIDE SEQUENCE [LARGE SCALE GENOMIC DNA]</scope>
    <source>
        <strain evidence="1 2">DSM 1785</strain>
    </source>
</reference>
<accession>L1Q4R0</accession>
<keyword evidence="2" id="KW-1185">Reference proteome</keyword>